<dbReference type="Pfam" id="PF00072">
    <property type="entry name" value="Response_reg"/>
    <property type="match status" value="2"/>
</dbReference>
<dbReference type="PANTHER" id="PTHR45339">
    <property type="entry name" value="HYBRID SIGNAL TRANSDUCTION HISTIDINE KINASE J"/>
    <property type="match status" value="1"/>
</dbReference>
<dbReference type="SUPFAM" id="SSF55874">
    <property type="entry name" value="ATPase domain of HSP90 chaperone/DNA topoisomerase II/histidine kinase"/>
    <property type="match status" value="1"/>
</dbReference>
<proteinExistence type="predicted"/>
<evidence type="ECO:0000259" key="16">
    <source>
        <dbReference type="PROSITE" id="PS50110"/>
    </source>
</evidence>
<dbReference type="CDD" id="cd00156">
    <property type="entry name" value="REC"/>
    <property type="match status" value="1"/>
</dbReference>
<dbReference type="InterPro" id="IPR036890">
    <property type="entry name" value="HATPase_C_sf"/>
</dbReference>
<dbReference type="SMART" id="SM00448">
    <property type="entry name" value="REC"/>
    <property type="match status" value="2"/>
</dbReference>
<evidence type="ECO:0000256" key="6">
    <source>
        <dbReference type="ARBA" id="ARBA00022692"/>
    </source>
</evidence>
<dbReference type="InterPro" id="IPR011006">
    <property type="entry name" value="CheY-like_superfamily"/>
</dbReference>
<dbReference type="Gene3D" id="3.30.565.10">
    <property type="entry name" value="Histidine kinase-like ATPase, C-terminal domain"/>
    <property type="match status" value="1"/>
</dbReference>
<dbReference type="CDD" id="cd17546">
    <property type="entry name" value="REC_hyHK_CKI1_RcsC-like"/>
    <property type="match status" value="1"/>
</dbReference>
<dbReference type="Gene3D" id="1.20.120.160">
    <property type="entry name" value="HPT domain"/>
    <property type="match status" value="1"/>
</dbReference>
<evidence type="ECO:0000256" key="10">
    <source>
        <dbReference type="ARBA" id="ARBA00023012"/>
    </source>
</evidence>
<name>A0ABX0NKB8_9BURK</name>
<feature type="modified residue" description="Phosphohistidine" evidence="12">
    <location>
        <position position="869"/>
    </location>
</feature>
<dbReference type="InterPro" id="IPR036641">
    <property type="entry name" value="HPT_dom_sf"/>
</dbReference>
<evidence type="ECO:0000256" key="3">
    <source>
        <dbReference type="ARBA" id="ARBA00012438"/>
    </source>
</evidence>
<feature type="transmembrane region" description="Helical" evidence="14">
    <location>
        <begin position="12"/>
        <end position="42"/>
    </location>
</feature>
<comment type="catalytic activity">
    <reaction evidence="1">
        <text>ATP + protein L-histidine = ADP + protein N-phospho-L-histidine.</text>
        <dbReference type="EC" id="2.7.13.3"/>
    </reaction>
</comment>
<dbReference type="InterPro" id="IPR008207">
    <property type="entry name" value="Sig_transdc_His_kin_Hpt_dom"/>
</dbReference>
<keyword evidence="4" id="KW-1003">Cell membrane</keyword>
<keyword evidence="10" id="KW-0902">Two-component regulatory system</keyword>
<dbReference type="PANTHER" id="PTHR45339:SF1">
    <property type="entry name" value="HYBRID SIGNAL TRANSDUCTION HISTIDINE KINASE J"/>
    <property type="match status" value="1"/>
</dbReference>
<dbReference type="Pfam" id="PF00512">
    <property type="entry name" value="HisKA"/>
    <property type="match status" value="1"/>
</dbReference>
<evidence type="ECO:0000256" key="8">
    <source>
        <dbReference type="ARBA" id="ARBA00022840"/>
    </source>
</evidence>
<dbReference type="CDD" id="cd16922">
    <property type="entry name" value="HATPase_EvgS-ArcB-TorS-like"/>
    <property type="match status" value="1"/>
</dbReference>
<comment type="subcellular location">
    <subcellularLocation>
        <location evidence="2">Cell membrane</location>
        <topology evidence="2">Multi-pass membrane protein</topology>
    </subcellularLocation>
</comment>
<accession>A0ABX0NKB8</accession>
<keyword evidence="19" id="KW-1185">Reference proteome</keyword>
<comment type="caution">
    <text evidence="18">The sequence shown here is derived from an EMBL/GenBank/DDBJ whole genome shotgun (WGS) entry which is preliminary data.</text>
</comment>
<dbReference type="CDD" id="cd00088">
    <property type="entry name" value="HPT"/>
    <property type="match status" value="1"/>
</dbReference>
<evidence type="ECO:0000256" key="14">
    <source>
        <dbReference type="SAM" id="Phobius"/>
    </source>
</evidence>
<evidence type="ECO:0000313" key="18">
    <source>
        <dbReference type="EMBL" id="NHZ84062.1"/>
    </source>
</evidence>
<feature type="modified residue" description="4-aspartylphosphate" evidence="13">
    <location>
        <position position="584"/>
    </location>
</feature>
<keyword evidence="5 13" id="KW-0597">Phosphoprotein</keyword>
<dbReference type="InterPro" id="IPR001789">
    <property type="entry name" value="Sig_transdc_resp-reg_receiver"/>
</dbReference>
<dbReference type="Proteomes" id="UP000621455">
    <property type="component" value="Unassembled WGS sequence"/>
</dbReference>
<dbReference type="InterPro" id="IPR004358">
    <property type="entry name" value="Sig_transdc_His_kin-like_C"/>
</dbReference>
<dbReference type="RefSeq" id="WP_167094333.1">
    <property type="nucleotide sequence ID" value="NZ_WHJG01000080.1"/>
</dbReference>
<keyword evidence="8" id="KW-0067">ATP-binding</keyword>
<gene>
    <name evidence="18" type="ORF">F2P44_33085</name>
</gene>
<dbReference type="InterPro" id="IPR005467">
    <property type="entry name" value="His_kinase_dom"/>
</dbReference>
<dbReference type="Pfam" id="PF11845">
    <property type="entry name" value="Tll0287-like"/>
    <property type="match status" value="1"/>
</dbReference>
<dbReference type="SUPFAM" id="SSF47384">
    <property type="entry name" value="Homodimeric domain of signal transducing histidine kinase"/>
    <property type="match status" value="1"/>
</dbReference>
<dbReference type="InterPro" id="IPR021796">
    <property type="entry name" value="Tll0287-like_dom"/>
</dbReference>
<dbReference type="SUPFAM" id="SSF52172">
    <property type="entry name" value="CheY-like"/>
    <property type="match status" value="2"/>
</dbReference>
<dbReference type="InterPro" id="IPR003594">
    <property type="entry name" value="HATPase_dom"/>
</dbReference>
<dbReference type="PROSITE" id="PS50894">
    <property type="entry name" value="HPT"/>
    <property type="match status" value="1"/>
</dbReference>
<dbReference type="SMART" id="SM00387">
    <property type="entry name" value="HATPase_c"/>
    <property type="match status" value="1"/>
</dbReference>
<dbReference type="PRINTS" id="PR00344">
    <property type="entry name" value="BCTRLSENSOR"/>
</dbReference>
<dbReference type="Gene3D" id="1.10.287.130">
    <property type="match status" value="1"/>
</dbReference>
<evidence type="ECO:0000256" key="4">
    <source>
        <dbReference type="ARBA" id="ARBA00022475"/>
    </source>
</evidence>
<keyword evidence="11 14" id="KW-0472">Membrane</keyword>
<organism evidence="18 19">
    <name type="scientific">Massilia frigida</name>
    <dbReference type="NCBI Taxonomy" id="2609281"/>
    <lineage>
        <taxon>Bacteria</taxon>
        <taxon>Pseudomonadati</taxon>
        <taxon>Pseudomonadota</taxon>
        <taxon>Betaproteobacteria</taxon>
        <taxon>Burkholderiales</taxon>
        <taxon>Oxalobacteraceae</taxon>
        <taxon>Telluria group</taxon>
        <taxon>Massilia</taxon>
    </lineage>
</organism>
<dbReference type="InterPro" id="IPR003661">
    <property type="entry name" value="HisK_dim/P_dom"/>
</dbReference>
<dbReference type="Gene3D" id="3.40.50.2300">
    <property type="match status" value="2"/>
</dbReference>
<evidence type="ECO:0000313" key="19">
    <source>
        <dbReference type="Proteomes" id="UP000621455"/>
    </source>
</evidence>
<evidence type="ECO:0000259" key="17">
    <source>
        <dbReference type="PROSITE" id="PS50894"/>
    </source>
</evidence>
<keyword evidence="6 14" id="KW-0812">Transmembrane</keyword>
<dbReference type="Pfam" id="PF01627">
    <property type="entry name" value="Hpt"/>
    <property type="match status" value="1"/>
</dbReference>
<dbReference type="SMART" id="SM00388">
    <property type="entry name" value="HisKA"/>
    <property type="match status" value="1"/>
</dbReference>
<evidence type="ECO:0000256" key="13">
    <source>
        <dbReference type="PROSITE-ProRule" id="PRU00169"/>
    </source>
</evidence>
<feature type="domain" description="Response regulatory" evidence="16">
    <location>
        <begin position="530"/>
        <end position="651"/>
    </location>
</feature>
<dbReference type="PROSITE" id="PS50110">
    <property type="entry name" value="RESPONSE_REGULATORY"/>
    <property type="match status" value="2"/>
</dbReference>
<dbReference type="SUPFAM" id="SSF47226">
    <property type="entry name" value="Histidine-containing phosphotransfer domain, HPT domain"/>
    <property type="match status" value="1"/>
</dbReference>
<evidence type="ECO:0000256" key="1">
    <source>
        <dbReference type="ARBA" id="ARBA00000085"/>
    </source>
</evidence>
<dbReference type="CDD" id="cd00082">
    <property type="entry name" value="HisKA"/>
    <property type="match status" value="1"/>
</dbReference>
<evidence type="ECO:0000256" key="9">
    <source>
        <dbReference type="ARBA" id="ARBA00022989"/>
    </source>
</evidence>
<evidence type="ECO:0000256" key="5">
    <source>
        <dbReference type="ARBA" id="ARBA00022553"/>
    </source>
</evidence>
<feature type="domain" description="Response regulatory" evidence="16">
    <location>
        <begin position="673"/>
        <end position="792"/>
    </location>
</feature>
<dbReference type="PROSITE" id="PS50109">
    <property type="entry name" value="HIS_KIN"/>
    <property type="match status" value="1"/>
</dbReference>
<keyword evidence="7" id="KW-0547">Nucleotide-binding</keyword>
<sequence>MIATVRSCARKMALFGALVTDHAVIILAMSVVGATAATFLYLSRLQEQLVTNLAEQGANLQSISLQELRSLYTAEVVEKVRGQGVQVTHDFASKPGAIPLPASFTIELGQRIGLRDAGMQVRLFSAYPFPWRKDGGPRDAFERDALATLVNNPTQSFVRVEQFQGRPAVRFAVADRMRASCVACHNSYPGSPKTDWKLGDVRGVLEVTRPIAPVAVAAQQTLRNTFALILGLGGLCTLAMAVLMRKQRRYAHGLSSEIADRKAAESALIARSSALEQARNEASAANHAKSSFLAAMSHEIRTPMNGIIGMTELLLRTELNPRQQRFTETVHRSGEALLTIIDDILDFSKIEAGKLTLEQMPFDIRQTIEDVAALLADGAQRKGLEFICDISRSVPWSVRGDQVRVRQIMINLLNNAIKFTERGEISLAAAWLAPGCLQLRVSDTGIGVPAEVVATLFQPFRQADSSTTRKYGGTGLGLAIVRQLTEMMAGSVELHSEPGAGSCFVVTIALECLSAEPPADSLPVTLAGRSVLIVDDSAANRSILLQHAIEWQMATASAADGVEGLALLRAAAAQGQAFDLALIDMRMPFMDGLELLGAIRAEPALGALQVILLSSLDASEERARARVLGAASCLTKPVRAMELYAALAGLVGHEADAAAPAESPAQAACGTVRVLLAEDNEINQEIALAMLEDSDYQVSIAANGREALTMLATGVYDLVLMDCQMPVMDGFEATRQLRHHEADSGASALPVIALTANAISGDRKRCLDAGMNDYLSKPFARAQLLACLARWCPGAGRGGAEPDPAVVAPAQGLLDQRVLATLRGMQRPGRPDLLGRIVDLFGRDAPRFAADMRSAIAVDDAEALRLAAHTLKSSCANIGASALAERCRVIEKLASEGAAASVAPSLAGFESDIEAVIAELARE</sequence>
<dbReference type="InterPro" id="IPR036097">
    <property type="entry name" value="HisK_dim/P_sf"/>
</dbReference>
<feature type="modified residue" description="4-aspartylphosphate" evidence="13">
    <location>
        <position position="722"/>
    </location>
</feature>
<keyword evidence="9 14" id="KW-1133">Transmembrane helix</keyword>
<reference evidence="18 19" key="1">
    <citation type="submission" date="2019-10" db="EMBL/GenBank/DDBJ databases">
        <title>Taxonomy of Antarctic Massilia spp.: description of Massilia rubra sp. nov., Massilia aquatica sp. nov., Massilia mucilaginosa sp. nov., Massilia frigida sp. nov. isolated from streams, lakes and regoliths.</title>
        <authorList>
            <person name="Holochova P."/>
            <person name="Sedlacek I."/>
            <person name="Kralova S."/>
            <person name="Maslanova I."/>
            <person name="Busse H.-J."/>
            <person name="Stankova E."/>
            <person name="Vrbovska V."/>
            <person name="Kovarovic V."/>
            <person name="Bartak M."/>
            <person name="Svec P."/>
            <person name="Pantucek R."/>
        </authorList>
    </citation>
    <scope>NUCLEOTIDE SEQUENCE [LARGE SCALE GENOMIC DNA]</scope>
    <source>
        <strain evidence="18 19">CCM 8695</strain>
    </source>
</reference>
<feature type="domain" description="HPt" evidence="17">
    <location>
        <begin position="830"/>
        <end position="923"/>
    </location>
</feature>
<evidence type="ECO:0000259" key="15">
    <source>
        <dbReference type="PROSITE" id="PS50109"/>
    </source>
</evidence>
<feature type="domain" description="Histidine kinase" evidence="15">
    <location>
        <begin position="295"/>
        <end position="512"/>
    </location>
</feature>
<evidence type="ECO:0000256" key="7">
    <source>
        <dbReference type="ARBA" id="ARBA00022741"/>
    </source>
</evidence>
<evidence type="ECO:0000256" key="11">
    <source>
        <dbReference type="ARBA" id="ARBA00023136"/>
    </source>
</evidence>
<dbReference type="Pfam" id="PF02518">
    <property type="entry name" value="HATPase_c"/>
    <property type="match status" value="1"/>
</dbReference>
<dbReference type="EC" id="2.7.13.3" evidence="3"/>
<evidence type="ECO:0000256" key="2">
    <source>
        <dbReference type="ARBA" id="ARBA00004651"/>
    </source>
</evidence>
<protein>
    <recommendedName>
        <fullName evidence="3">histidine kinase</fullName>
        <ecNumber evidence="3">2.7.13.3</ecNumber>
    </recommendedName>
</protein>
<dbReference type="EMBL" id="WHJG01000080">
    <property type="protein sequence ID" value="NHZ84062.1"/>
    <property type="molecule type" value="Genomic_DNA"/>
</dbReference>
<evidence type="ECO:0000256" key="12">
    <source>
        <dbReference type="PROSITE-ProRule" id="PRU00110"/>
    </source>
</evidence>